<keyword evidence="4" id="KW-1185">Reference proteome</keyword>
<protein>
    <submittedName>
        <fullName evidence="3">tRNA threonylcarbamoyl adenosine modification protein YeaZ</fullName>
    </submittedName>
</protein>
<evidence type="ECO:0000259" key="2">
    <source>
        <dbReference type="Pfam" id="PF00814"/>
    </source>
</evidence>
<feature type="compositionally biased region" description="Polar residues" evidence="1">
    <location>
        <begin position="285"/>
        <end position="299"/>
    </location>
</feature>
<dbReference type="NCBIfam" id="TIGR03725">
    <property type="entry name" value="T6A_YeaZ"/>
    <property type="match status" value="1"/>
</dbReference>
<feature type="region of interest" description="Disordered" evidence="1">
    <location>
        <begin position="249"/>
        <end position="299"/>
    </location>
</feature>
<dbReference type="EMBL" id="JACIFD010000004">
    <property type="protein sequence ID" value="MBB4071223.1"/>
    <property type="molecule type" value="Genomic_DNA"/>
</dbReference>
<dbReference type="InterPro" id="IPR000905">
    <property type="entry name" value="Gcp-like_dom"/>
</dbReference>
<sequence length="299" mass="29993">MTATSQSATAASARFTVTALDLVAADPAARLLAIDTSGGTTVAVSTGAVAWQARSADPLAHAEVIGEMIAACLTAAGVRAQEITGVVMGTGPGSFTGLRVGMAAAQGFAAVRGVPLLPLVSHEAVALRAARGSCAVAGVGAAVTAAAATAEASVLQVRIVQDARRREFFVSSYEIAADWAVTATLPRLVSSPEVVPQADFVTVATDITEPEVWAGDLLQLAALRVAQGLPFAAAEPVYLRDPDVRQPAGTQFTGAPVGTSAGAFVGTQPAAEQPAGVKTAAEQPVGSQPTGIQSPGTQR</sequence>
<dbReference type="RefSeq" id="WP_183304357.1">
    <property type="nucleotide sequence ID" value="NZ_JACIFD010000004.1"/>
</dbReference>
<dbReference type="GO" id="GO:0002949">
    <property type="term" value="P:tRNA threonylcarbamoyladenosine modification"/>
    <property type="evidence" value="ECO:0007669"/>
    <property type="project" value="InterPro"/>
</dbReference>
<accession>A0A840DHN1</accession>
<organism evidence="3 4">
    <name type="scientific">Canibacter oris</name>
    <dbReference type="NCBI Taxonomy" id="1365628"/>
    <lineage>
        <taxon>Bacteria</taxon>
        <taxon>Bacillati</taxon>
        <taxon>Actinomycetota</taxon>
        <taxon>Actinomycetes</taxon>
        <taxon>Micrococcales</taxon>
        <taxon>Microbacteriaceae</taxon>
        <taxon>Canibacter</taxon>
    </lineage>
</organism>
<evidence type="ECO:0000313" key="4">
    <source>
        <dbReference type="Proteomes" id="UP000571183"/>
    </source>
</evidence>
<dbReference type="PANTHER" id="PTHR11735:SF11">
    <property type="entry name" value="TRNA THREONYLCARBAMOYLADENOSINE BIOSYNTHESIS PROTEIN TSAB"/>
    <property type="match status" value="1"/>
</dbReference>
<dbReference type="AlphaFoldDB" id="A0A840DHN1"/>
<dbReference type="InterPro" id="IPR043129">
    <property type="entry name" value="ATPase_NBD"/>
</dbReference>
<feature type="domain" description="Gcp-like" evidence="2">
    <location>
        <begin position="60"/>
        <end position="130"/>
    </location>
</feature>
<comment type="caution">
    <text evidence="3">The sequence shown here is derived from an EMBL/GenBank/DDBJ whole genome shotgun (WGS) entry which is preliminary data.</text>
</comment>
<dbReference type="SUPFAM" id="SSF53067">
    <property type="entry name" value="Actin-like ATPase domain"/>
    <property type="match status" value="1"/>
</dbReference>
<evidence type="ECO:0000256" key="1">
    <source>
        <dbReference type="SAM" id="MobiDB-lite"/>
    </source>
</evidence>
<dbReference type="InterPro" id="IPR022496">
    <property type="entry name" value="T6A_TsaB"/>
</dbReference>
<dbReference type="PANTHER" id="PTHR11735">
    <property type="entry name" value="TRNA N6-ADENOSINE THREONYLCARBAMOYLTRANSFERASE"/>
    <property type="match status" value="1"/>
</dbReference>
<dbReference type="Proteomes" id="UP000571183">
    <property type="component" value="Unassembled WGS sequence"/>
</dbReference>
<name>A0A840DHN1_9MICO</name>
<dbReference type="GO" id="GO:0005829">
    <property type="term" value="C:cytosol"/>
    <property type="evidence" value="ECO:0007669"/>
    <property type="project" value="TreeGrafter"/>
</dbReference>
<reference evidence="3" key="1">
    <citation type="submission" date="2020-08" db="EMBL/GenBank/DDBJ databases">
        <title>Sequencing the genomes of 1000 actinobacteria strains.</title>
        <authorList>
            <person name="Klenk H.-P."/>
        </authorList>
    </citation>
    <scope>NUCLEOTIDE SEQUENCE [LARGE SCALE GENOMIC DNA]</scope>
    <source>
        <strain evidence="3">DSM 27064</strain>
    </source>
</reference>
<gene>
    <name evidence="3" type="ORF">F5897_000515</name>
</gene>
<dbReference type="Gene3D" id="3.30.420.40">
    <property type="match status" value="1"/>
</dbReference>
<proteinExistence type="predicted"/>
<dbReference type="Pfam" id="PF00814">
    <property type="entry name" value="TsaD"/>
    <property type="match status" value="1"/>
</dbReference>
<evidence type="ECO:0000313" key="3">
    <source>
        <dbReference type="EMBL" id="MBB4071223.1"/>
    </source>
</evidence>